<evidence type="ECO:0000313" key="6">
    <source>
        <dbReference type="EMBL" id="CAH0104769.1"/>
    </source>
</evidence>
<dbReference type="OrthoDB" id="431034at2759"/>
<keyword evidence="4" id="KW-1133">Transmembrane helix</keyword>
<dbReference type="PROSITE" id="PS01180">
    <property type="entry name" value="CUB"/>
    <property type="match status" value="1"/>
</dbReference>
<keyword evidence="4" id="KW-0472">Membrane</keyword>
<feature type="transmembrane region" description="Helical" evidence="4">
    <location>
        <begin position="20"/>
        <end position="39"/>
    </location>
</feature>
<comment type="caution">
    <text evidence="6">The sequence shown here is derived from an EMBL/GenBank/DDBJ whole genome shotgun (WGS) entry which is preliminary data.</text>
</comment>
<accession>A0A8J2WMR1</accession>
<dbReference type="Pfam" id="PF00431">
    <property type="entry name" value="CUB"/>
    <property type="match status" value="1"/>
</dbReference>
<feature type="domain" description="CUB" evidence="5">
    <location>
        <begin position="111"/>
        <end position="231"/>
    </location>
</feature>
<protein>
    <recommendedName>
        <fullName evidence="5">CUB domain-containing protein</fullName>
    </recommendedName>
</protein>
<dbReference type="EMBL" id="CAKKLH010000156">
    <property type="protein sequence ID" value="CAH0104769.1"/>
    <property type="molecule type" value="Genomic_DNA"/>
</dbReference>
<evidence type="ECO:0000313" key="7">
    <source>
        <dbReference type="Proteomes" id="UP000789390"/>
    </source>
</evidence>
<evidence type="ECO:0000256" key="3">
    <source>
        <dbReference type="PROSITE-ProRule" id="PRU00059"/>
    </source>
</evidence>
<name>A0A8J2WMR1_9CRUS</name>
<evidence type="ECO:0000259" key="5">
    <source>
        <dbReference type="PROSITE" id="PS01180"/>
    </source>
</evidence>
<comment type="caution">
    <text evidence="3">Lacks conserved residue(s) required for the propagation of feature annotation.</text>
</comment>
<reference evidence="6" key="1">
    <citation type="submission" date="2021-11" db="EMBL/GenBank/DDBJ databases">
        <authorList>
            <person name="Schell T."/>
        </authorList>
    </citation>
    <scope>NUCLEOTIDE SEQUENCE</scope>
    <source>
        <strain evidence="6">M5</strain>
    </source>
</reference>
<dbReference type="PANTHER" id="PTHR24251:SF37">
    <property type="entry name" value="CUB DOMAIN-CONTAINING PROTEIN"/>
    <property type="match status" value="1"/>
</dbReference>
<keyword evidence="4" id="KW-0812">Transmembrane</keyword>
<dbReference type="InterPro" id="IPR035914">
    <property type="entry name" value="Sperma_CUB_dom_sf"/>
</dbReference>
<keyword evidence="2" id="KW-1015">Disulfide bond</keyword>
<evidence type="ECO:0000256" key="4">
    <source>
        <dbReference type="SAM" id="Phobius"/>
    </source>
</evidence>
<dbReference type="SMART" id="SM00042">
    <property type="entry name" value="CUB"/>
    <property type="match status" value="1"/>
</dbReference>
<dbReference type="Gene3D" id="2.60.120.290">
    <property type="entry name" value="Spermadhesin, CUB domain"/>
    <property type="match status" value="1"/>
</dbReference>
<sequence>MNDLVVDKVQTSRSTDISRLALYFMFGAFLYFPVQLINIKMGVLNLIASTLTTNMGVQPVVSVESDSIEVEATETAQMGLQNVTDDAVISEMIPNAVNGLLPLTVCATTGCGTCENQTSEGGTISSPDYPQDYGNDRACIYTIRVPVDQKIHLSFTVFYVEFQYDWIDVYDGISSQISANITLGSSLTGNDLPRDRNSTANVMTIHFVSDLDNTEIPSEQTGRWQAKYKAI</sequence>
<keyword evidence="1" id="KW-0677">Repeat</keyword>
<organism evidence="6 7">
    <name type="scientific">Daphnia galeata</name>
    <dbReference type="NCBI Taxonomy" id="27404"/>
    <lineage>
        <taxon>Eukaryota</taxon>
        <taxon>Metazoa</taxon>
        <taxon>Ecdysozoa</taxon>
        <taxon>Arthropoda</taxon>
        <taxon>Crustacea</taxon>
        <taxon>Branchiopoda</taxon>
        <taxon>Diplostraca</taxon>
        <taxon>Cladocera</taxon>
        <taxon>Anomopoda</taxon>
        <taxon>Daphniidae</taxon>
        <taxon>Daphnia</taxon>
    </lineage>
</organism>
<dbReference type="Proteomes" id="UP000789390">
    <property type="component" value="Unassembled WGS sequence"/>
</dbReference>
<dbReference type="CDD" id="cd00041">
    <property type="entry name" value="CUB"/>
    <property type="match status" value="1"/>
</dbReference>
<evidence type="ECO:0000256" key="2">
    <source>
        <dbReference type="ARBA" id="ARBA00023157"/>
    </source>
</evidence>
<dbReference type="PANTHER" id="PTHR24251">
    <property type="entry name" value="OVOCHYMASE-RELATED"/>
    <property type="match status" value="1"/>
</dbReference>
<proteinExistence type="predicted"/>
<evidence type="ECO:0000256" key="1">
    <source>
        <dbReference type="ARBA" id="ARBA00022737"/>
    </source>
</evidence>
<dbReference type="InterPro" id="IPR000859">
    <property type="entry name" value="CUB_dom"/>
</dbReference>
<keyword evidence="7" id="KW-1185">Reference proteome</keyword>
<gene>
    <name evidence="6" type="ORF">DGAL_LOCUS7694</name>
</gene>
<dbReference type="SUPFAM" id="SSF49854">
    <property type="entry name" value="Spermadhesin, CUB domain"/>
    <property type="match status" value="1"/>
</dbReference>
<dbReference type="AlphaFoldDB" id="A0A8J2WMR1"/>